<reference evidence="2" key="1">
    <citation type="submission" date="2020-08" db="EMBL/GenBank/DDBJ databases">
        <title>Genome sequencing and assembly of the red palm weevil Rhynchophorus ferrugineus.</title>
        <authorList>
            <person name="Dias G.B."/>
            <person name="Bergman C.M."/>
            <person name="Manee M."/>
        </authorList>
    </citation>
    <scope>NUCLEOTIDE SEQUENCE</scope>
    <source>
        <strain evidence="2">AA-2017</strain>
        <tissue evidence="2">Whole larva</tissue>
    </source>
</reference>
<protein>
    <submittedName>
        <fullName evidence="2">Uncharacterized protein</fullName>
    </submittedName>
</protein>
<keyword evidence="3" id="KW-1185">Reference proteome</keyword>
<organism evidence="2 3">
    <name type="scientific">Rhynchophorus ferrugineus</name>
    <name type="common">Red palm weevil</name>
    <name type="synonym">Curculio ferrugineus</name>
    <dbReference type="NCBI Taxonomy" id="354439"/>
    <lineage>
        <taxon>Eukaryota</taxon>
        <taxon>Metazoa</taxon>
        <taxon>Ecdysozoa</taxon>
        <taxon>Arthropoda</taxon>
        <taxon>Hexapoda</taxon>
        <taxon>Insecta</taxon>
        <taxon>Pterygota</taxon>
        <taxon>Neoptera</taxon>
        <taxon>Endopterygota</taxon>
        <taxon>Coleoptera</taxon>
        <taxon>Polyphaga</taxon>
        <taxon>Cucujiformia</taxon>
        <taxon>Curculionidae</taxon>
        <taxon>Dryophthorinae</taxon>
        <taxon>Rhynchophorus</taxon>
    </lineage>
</organism>
<evidence type="ECO:0000256" key="1">
    <source>
        <dbReference type="SAM" id="MobiDB-lite"/>
    </source>
</evidence>
<dbReference type="AlphaFoldDB" id="A0A834HPC9"/>
<accession>A0A834HPC9</accession>
<dbReference type="Proteomes" id="UP000625711">
    <property type="component" value="Unassembled WGS sequence"/>
</dbReference>
<name>A0A834HPC9_RHYFE</name>
<feature type="region of interest" description="Disordered" evidence="1">
    <location>
        <begin position="1"/>
        <end position="49"/>
    </location>
</feature>
<proteinExistence type="predicted"/>
<sequence length="94" mass="10145">MLTTLRRQEPFEKPDPDRNGAAAFRPLGREGNLLDGGGGEGGPTPTDPFVIGTGEVCAKYLRILRDFAKHMSANSSVISHEREKVTFADLSSVS</sequence>
<feature type="compositionally biased region" description="Basic and acidic residues" evidence="1">
    <location>
        <begin position="1"/>
        <end position="18"/>
    </location>
</feature>
<evidence type="ECO:0000313" key="2">
    <source>
        <dbReference type="EMBL" id="KAF7266162.1"/>
    </source>
</evidence>
<evidence type="ECO:0000313" key="3">
    <source>
        <dbReference type="Proteomes" id="UP000625711"/>
    </source>
</evidence>
<dbReference type="EMBL" id="JAACXV010014559">
    <property type="protein sequence ID" value="KAF7266162.1"/>
    <property type="molecule type" value="Genomic_DNA"/>
</dbReference>
<comment type="caution">
    <text evidence="2">The sequence shown here is derived from an EMBL/GenBank/DDBJ whole genome shotgun (WGS) entry which is preliminary data.</text>
</comment>
<gene>
    <name evidence="2" type="ORF">GWI33_020446</name>
</gene>